<dbReference type="Gene3D" id="2.40.30.10">
    <property type="entry name" value="Translation factors"/>
    <property type="match status" value="1"/>
</dbReference>
<dbReference type="InterPro" id="IPR054696">
    <property type="entry name" value="GTP-eEF1A_C"/>
</dbReference>
<feature type="domain" description="Tr-type G" evidence="5">
    <location>
        <begin position="145"/>
        <end position="367"/>
    </location>
</feature>
<gene>
    <name evidence="6" type="ORF">QR46_4682</name>
</gene>
<keyword evidence="3" id="KW-0342">GTP-binding</keyword>
<dbReference type="VEuPathDB" id="GiardiaDB:QR46_4682"/>
<dbReference type="GO" id="GO:0003924">
    <property type="term" value="F:GTPase activity"/>
    <property type="evidence" value="ECO:0007669"/>
    <property type="project" value="InterPro"/>
</dbReference>
<evidence type="ECO:0000256" key="1">
    <source>
        <dbReference type="ARBA" id="ARBA00007249"/>
    </source>
</evidence>
<feature type="region of interest" description="Disordered" evidence="4">
    <location>
        <begin position="63"/>
        <end position="99"/>
    </location>
</feature>
<organism evidence="6 7">
    <name type="scientific">Giardia duodenalis assemblage B</name>
    <dbReference type="NCBI Taxonomy" id="1394984"/>
    <lineage>
        <taxon>Eukaryota</taxon>
        <taxon>Metamonada</taxon>
        <taxon>Diplomonadida</taxon>
        <taxon>Hexamitidae</taxon>
        <taxon>Giardiinae</taxon>
        <taxon>Giardia</taxon>
    </lineage>
</organism>
<comment type="caution">
    <text evidence="6">The sequence shown here is derived from an EMBL/GenBank/DDBJ whole genome shotgun (WGS) entry which is preliminary data.</text>
</comment>
<dbReference type="Pfam" id="PF00009">
    <property type="entry name" value="GTP_EFTU"/>
    <property type="match status" value="1"/>
</dbReference>
<proteinExistence type="inferred from homology"/>
<dbReference type="InterPro" id="IPR009000">
    <property type="entry name" value="Transl_B-barrel_sf"/>
</dbReference>
<dbReference type="OrthoDB" id="342024at2759"/>
<accession>A0A132NMQ1</accession>
<feature type="compositionally biased region" description="Low complexity" evidence="4">
    <location>
        <begin position="67"/>
        <end position="99"/>
    </location>
</feature>
<dbReference type="InterPro" id="IPR000795">
    <property type="entry name" value="T_Tr_GTP-bd_dom"/>
</dbReference>
<dbReference type="Gene3D" id="3.40.50.300">
    <property type="entry name" value="P-loop containing nucleotide triphosphate hydrolases"/>
    <property type="match status" value="1"/>
</dbReference>
<sequence>MFWVHLKEYTEKVISKRFFLMLRYTSRSDYSDYDDDEYDDYDGYDYGRLKKSGGVVETRSVWQNKKSSTTTTPSNASSTIHSTPRVTSGSSSVPTPVTPFTSLSSTTQTSIMKATPSQQHIAKFIADVERSEDVIKGATGIIKSKNTVNVLVVGHVDAGKSTIFGHLAVLSGSVPLREKTRAQALADTYNKSTFSYAFLLDTNDDERQRGVTIDVCNHTLTLAFPELGNDYSTPRTIFLQDCPGHRDFVPSLIRAVSQPDAAVLVLDASPKEFEKGLSEDGQTLEHLQLLMIFGVKHIIIAVNKLDRTDWNEGRFLEIVTVLTKVLRKDIQFGGGFTFIPVSGIGEDGSHNLTPGNATNLPEWVRQHKSLGEEIYKIQSIRSTSQIKGEKTSPTIILYDVTPDTYEGKKVFAATCVVESGILQVSDSIVHIPSMYLFQIVSISIDGLETKKAIAYDTVTLYLAPDKRVTKLCNNCDKLDSSIVVKEMPQGSCFILTGVLLQQGPISKGVWINNMILATTVKALVLVLNTPQGISVGDVYDCYIGSSRVEARIHKINAQINPATQEIIRKNPPLVGKSAYVRMTLIFNVAVMIKEFSKSKLMGRMILRSDNRSVGLGKVERISEK</sequence>
<dbReference type="InterPro" id="IPR027417">
    <property type="entry name" value="P-loop_NTPase"/>
</dbReference>
<protein>
    <submittedName>
        <fullName evidence="6">Protein Translation Elongation Factor 1A (EF-1A)/HSP70 subfamily B suppressor 1</fullName>
    </submittedName>
</protein>
<evidence type="ECO:0000256" key="4">
    <source>
        <dbReference type="SAM" id="MobiDB-lite"/>
    </source>
</evidence>
<dbReference type="InterPro" id="IPR009001">
    <property type="entry name" value="Transl_elong_EF1A/Init_IF2_C"/>
</dbReference>
<keyword evidence="2" id="KW-0547">Nucleotide-binding</keyword>
<dbReference type="GO" id="GO:0005525">
    <property type="term" value="F:GTP binding"/>
    <property type="evidence" value="ECO:0007669"/>
    <property type="project" value="UniProtKB-KW"/>
</dbReference>
<dbReference type="SUPFAM" id="SSF52540">
    <property type="entry name" value="P-loop containing nucleoside triphosphate hydrolases"/>
    <property type="match status" value="1"/>
</dbReference>
<dbReference type="PANTHER" id="PTHR23115">
    <property type="entry name" value="TRANSLATION FACTOR"/>
    <property type="match status" value="1"/>
</dbReference>
<evidence type="ECO:0000256" key="3">
    <source>
        <dbReference type="ARBA" id="ARBA00023134"/>
    </source>
</evidence>
<dbReference type="InterPro" id="IPR050100">
    <property type="entry name" value="TRAFAC_GTPase_members"/>
</dbReference>
<evidence type="ECO:0000313" key="7">
    <source>
        <dbReference type="Proteomes" id="UP000070089"/>
    </source>
</evidence>
<evidence type="ECO:0000259" key="5">
    <source>
        <dbReference type="PROSITE" id="PS51722"/>
    </source>
</evidence>
<dbReference type="Proteomes" id="UP000070089">
    <property type="component" value="Unassembled WGS sequence"/>
</dbReference>
<dbReference type="AlphaFoldDB" id="A0A132NMQ1"/>
<dbReference type="PRINTS" id="PR00315">
    <property type="entry name" value="ELONGATNFCT"/>
</dbReference>
<dbReference type="SUPFAM" id="SSF50447">
    <property type="entry name" value="Translation proteins"/>
    <property type="match status" value="1"/>
</dbReference>
<comment type="similarity">
    <text evidence="1">Belongs to the TRAFAC class translation factor GTPase superfamily. Classic translation factor GTPase family. EF-Tu/EF-1A subfamily.</text>
</comment>
<evidence type="ECO:0000313" key="6">
    <source>
        <dbReference type="EMBL" id="KWX11359.1"/>
    </source>
</evidence>
<dbReference type="EMBL" id="JXTI01000200">
    <property type="protein sequence ID" value="KWX11359.1"/>
    <property type="molecule type" value="Genomic_DNA"/>
</dbReference>
<evidence type="ECO:0000256" key="2">
    <source>
        <dbReference type="ARBA" id="ARBA00022741"/>
    </source>
</evidence>
<name>A0A132NMQ1_GIAIN</name>
<dbReference type="GO" id="GO:0003746">
    <property type="term" value="F:translation elongation factor activity"/>
    <property type="evidence" value="ECO:0007669"/>
    <property type="project" value="UniProtKB-KW"/>
</dbReference>
<dbReference type="Pfam" id="PF22594">
    <property type="entry name" value="GTP-eEF1A_C"/>
    <property type="match status" value="1"/>
</dbReference>
<keyword evidence="6" id="KW-0251">Elongation factor</keyword>
<dbReference type="SUPFAM" id="SSF50465">
    <property type="entry name" value="EF-Tu/eEF-1alpha/eIF2-gamma C-terminal domain"/>
    <property type="match status" value="1"/>
</dbReference>
<dbReference type="PROSITE" id="PS51722">
    <property type="entry name" value="G_TR_2"/>
    <property type="match status" value="1"/>
</dbReference>
<keyword evidence="6" id="KW-0648">Protein biosynthesis</keyword>
<reference evidence="6 7" key="1">
    <citation type="journal article" date="2015" name="Mol. Biochem. Parasitol.">
        <title>Identification of polymorphic genes for use in assemblage B genotyping assays through comparative genomics of multiple assemblage B Giardia duodenalis isolates.</title>
        <authorList>
            <person name="Wielinga C."/>
            <person name="Thompson R.C."/>
            <person name="Monis P."/>
            <person name="Ryan U."/>
        </authorList>
    </citation>
    <scope>NUCLEOTIDE SEQUENCE [LARGE SCALE GENOMIC DNA]</scope>
    <source>
        <strain evidence="6 7">BAH15c1</strain>
    </source>
</reference>